<reference evidence="1" key="1">
    <citation type="journal article" date="2014" name="Int. J. Syst. Evol. Microbiol.">
        <title>Complete genome sequence of Corynebacterium casei LMG S-19264T (=DSM 44701T), isolated from a smear-ripened cheese.</title>
        <authorList>
            <consortium name="US DOE Joint Genome Institute (JGI-PGF)"/>
            <person name="Walter F."/>
            <person name="Albersmeier A."/>
            <person name="Kalinowski J."/>
            <person name="Ruckert C."/>
        </authorList>
    </citation>
    <scope>NUCLEOTIDE SEQUENCE</scope>
    <source>
        <strain evidence="1">CGMCC 1.15958</strain>
    </source>
</reference>
<dbReference type="EMBL" id="BMKK01000001">
    <property type="protein sequence ID" value="GGD45166.1"/>
    <property type="molecule type" value="Genomic_DNA"/>
</dbReference>
<proteinExistence type="predicted"/>
<sequence length="431" mass="48507">MKQIGHNVFVHQYSPTAGVVVSFGKDGSEAIDGAVYSESGGNPKVSSSEYIKRGENDAKLLEMHRLATESPNKWALLSTKASFIGGWGFRLFDRQIHNMKEQLIPFYSTNFDEFHDRLDLDDFHQAASYQLAFGNELNVKMTLDSTNKVASLEVVDNNDIRSEKPLKGKTKTERFWLSNKFGFQKTVKKEDCLILPAYDASDPTKYPVCIIHQIKRIPMQRFNGMAEWWGSKEWGEVTNDVPKYYKAAFRNGFFVTHHISIPDDYFDKEGLDDVAKEKLKIDTLNEIADVLSGIDDANKILVTFSKYSADGKGILKEIKVTPITNPIKDEAFIRMFEAANLVQASSHAMPGKLAGVQLGSQMGSSGKEIVAEADYLQDYLTYFDRTMICKPVQIAKRIEGLEPLKVLGIKRMESYTPDVTPKDNTSNPNPK</sequence>
<comment type="caution">
    <text evidence="1">The sequence shown here is derived from an EMBL/GenBank/DDBJ whole genome shotgun (WGS) entry which is preliminary data.</text>
</comment>
<evidence type="ECO:0000313" key="2">
    <source>
        <dbReference type="Proteomes" id="UP000609064"/>
    </source>
</evidence>
<evidence type="ECO:0000313" key="1">
    <source>
        <dbReference type="EMBL" id="GGD45166.1"/>
    </source>
</evidence>
<organism evidence="1 2">
    <name type="scientific">Emticicia aquatilis</name>
    <dbReference type="NCBI Taxonomy" id="1537369"/>
    <lineage>
        <taxon>Bacteria</taxon>
        <taxon>Pseudomonadati</taxon>
        <taxon>Bacteroidota</taxon>
        <taxon>Cytophagia</taxon>
        <taxon>Cytophagales</taxon>
        <taxon>Leadbetterellaceae</taxon>
        <taxon>Emticicia</taxon>
    </lineage>
</organism>
<accession>A0A916YHG4</accession>
<dbReference type="Proteomes" id="UP000609064">
    <property type="component" value="Unassembled WGS sequence"/>
</dbReference>
<reference evidence="1" key="2">
    <citation type="submission" date="2020-09" db="EMBL/GenBank/DDBJ databases">
        <authorList>
            <person name="Sun Q."/>
            <person name="Zhou Y."/>
        </authorList>
    </citation>
    <scope>NUCLEOTIDE SEQUENCE</scope>
    <source>
        <strain evidence="1">CGMCC 1.15958</strain>
    </source>
</reference>
<name>A0A916YHG4_9BACT</name>
<gene>
    <name evidence="1" type="ORF">GCM10011514_06520</name>
</gene>
<dbReference type="AlphaFoldDB" id="A0A916YHG4"/>
<protein>
    <submittedName>
        <fullName evidence="1">Uncharacterized protein</fullName>
    </submittedName>
</protein>
<keyword evidence="2" id="KW-1185">Reference proteome</keyword>
<dbReference type="RefSeq" id="WP_188764581.1">
    <property type="nucleotide sequence ID" value="NZ_BMKK01000001.1"/>
</dbReference>